<sequence>MAGFPRDLTQATISRGATGLSKVYTSVRACSVAEVRNLEINARRLCAIDLADMGYSRDEAAAPVDRFWPVIAYEIRGGGVFRGE</sequence>
<keyword evidence="2" id="KW-1185">Reference proteome</keyword>
<organism evidence="1 2">
    <name type="scientific">Ancylobacter defluvii</name>
    <dbReference type="NCBI Taxonomy" id="1282440"/>
    <lineage>
        <taxon>Bacteria</taxon>
        <taxon>Pseudomonadati</taxon>
        <taxon>Pseudomonadota</taxon>
        <taxon>Alphaproteobacteria</taxon>
        <taxon>Hyphomicrobiales</taxon>
        <taxon>Xanthobacteraceae</taxon>
        <taxon>Ancylobacter</taxon>
    </lineage>
</organism>
<gene>
    <name evidence="1" type="ORF">GCM10017653_27400</name>
</gene>
<dbReference type="EMBL" id="BSFM01000014">
    <property type="protein sequence ID" value="GLK84670.1"/>
    <property type="molecule type" value="Genomic_DNA"/>
</dbReference>
<dbReference type="Proteomes" id="UP001143330">
    <property type="component" value="Unassembled WGS sequence"/>
</dbReference>
<comment type="caution">
    <text evidence="1">The sequence shown here is derived from an EMBL/GenBank/DDBJ whole genome shotgun (WGS) entry which is preliminary data.</text>
</comment>
<reference evidence="1" key="2">
    <citation type="submission" date="2023-01" db="EMBL/GenBank/DDBJ databases">
        <authorList>
            <person name="Sun Q."/>
            <person name="Evtushenko L."/>
        </authorList>
    </citation>
    <scope>NUCLEOTIDE SEQUENCE</scope>
    <source>
        <strain evidence="1">VKM B-2789</strain>
    </source>
</reference>
<reference evidence="1" key="1">
    <citation type="journal article" date="2014" name="Int. J. Syst. Evol. Microbiol.">
        <title>Complete genome sequence of Corynebacterium casei LMG S-19264T (=DSM 44701T), isolated from a smear-ripened cheese.</title>
        <authorList>
            <consortium name="US DOE Joint Genome Institute (JGI-PGF)"/>
            <person name="Walter F."/>
            <person name="Albersmeier A."/>
            <person name="Kalinowski J."/>
            <person name="Ruckert C."/>
        </authorList>
    </citation>
    <scope>NUCLEOTIDE SEQUENCE</scope>
    <source>
        <strain evidence="1">VKM B-2789</strain>
    </source>
</reference>
<evidence type="ECO:0000313" key="2">
    <source>
        <dbReference type="Proteomes" id="UP001143330"/>
    </source>
</evidence>
<evidence type="ECO:0000313" key="1">
    <source>
        <dbReference type="EMBL" id="GLK84670.1"/>
    </source>
</evidence>
<name>A0A9W6NBJ8_9HYPH</name>
<dbReference type="AlphaFoldDB" id="A0A9W6NBJ8"/>
<accession>A0A9W6NBJ8</accession>
<proteinExistence type="predicted"/>
<protein>
    <submittedName>
        <fullName evidence="1">Uncharacterized protein</fullName>
    </submittedName>
</protein>